<evidence type="ECO:0000313" key="2">
    <source>
        <dbReference type="Proteomes" id="UP001596549"/>
    </source>
</evidence>
<dbReference type="Pfam" id="PF17313">
    <property type="entry name" value="DUF5359"/>
    <property type="match status" value="1"/>
</dbReference>
<name>A0ABW2NR03_9BACL</name>
<dbReference type="Proteomes" id="UP001596549">
    <property type="component" value="Unassembled WGS sequence"/>
</dbReference>
<protein>
    <submittedName>
        <fullName evidence="1">DUF5359 family protein</fullName>
    </submittedName>
</protein>
<evidence type="ECO:0000313" key="1">
    <source>
        <dbReference type="EMBL" id="MFC7370494.1"/>
    </source>
</evidence>
<organism evidence="1 2">
    <name type="scientific">Fictibacillus iocasae</name>
    <dbReference type="NCBI Taxonomy" id="2715437"/>
    <lineage>
        <taxon>Bacteria</taxon>
        <taxon>Bacillati</taxon>
        <taxon>Bacillota</taxon>
        <taxon>Bacilli</taxon>
        <taxon>Bacillales</taxon>
        <taxon>Fictibacillaceae</taxon>
        <taxon>Fictibacillus</taxon>
    </lineage>
</organism>
<gene>
    <name evidence="1" type="ORF">ACFQPF_02260</name>
</gene>
<dbReference type="EMBL" id="JBHTCP010000004">
    <property type="protein sequence ID" value="MFC7370494.1"/>
    <property type="molecule type" value="Genomic_DNA"/>
</dbReference>
<sequence>MKTIDHMLVQLAAVHLILLLLAQCLNQSEEFRRLTSKSVQYEGVIKEAVPETLETIDRK</sequence>
<proteinExistence type="predicted"/>
<keyword evidence="2" id="KW-1185">Reference proteome</keyword>
<dbReference type="InterPro" id="IPR035281">
    <property type="entry name" value="DUF5359"/>
</dbReference>
<accession>A0ABW2NR03</accession>
<comment type="caution">
    <text evidence="1">The sequence shown here is derived from an EMBL/GenBank/DDBJ whole genome shotgun (WGS) entry which is preliminary data.</text>
</comment>
<reference evidence="2" key="1">
    <citation type="journal article" date="2019" name="Int. J. Syst. Evol. Microbiol.">
        <title>The Global Catalogue of Microorganisms (GCM) 10K type strain sequencing project: providing services to taxonomists for standard genome sequencing and annotation.</title>
        <authorList>
            <consortium name="The Broad Institute Genomics Platform"/>
            <consortium name="The Broad Institute Genome Sequencing Center for Infectious Disease"/>
            <person name="Wu L."/>
            <person name="Ma J."/>
        </authorList>
    </citation>
    <scope>NUCLEOTIDE SEQUENCE [LARGE SCALE GENOMIC DNA]</scope>
    <source>
        <strain evidence="2">NBRC 106396</strain>
    </source>
</reference>
<dbReference type="RefSeq" id="WP_379745903.1">
    <property type="nucleotide sequence ID" value="NZ_JBHTCP010000004.1"/>
</dbReference>